<proteinExistence type="inferred from homology"/>
<dbReference type="PANTHER" id="PTHR30532">
    <property type="entry name" value="IRON III DICITRATE-BINDING PERIPLASMIC PROTEIN"/>
    <property type="match status" value="1"/>
</dbReference>
<dbReference type="EMBL" id="CP029553">
    <property type="protein sequence ID" value="AWN47585.1"/>
    <property type="molecule type" value="Genomic_DNA"/>
</dbReference>
<dbReference type="OrthoDB" id="63946at2"/>
<dbReference type="InterPro" id="IPR002491">
    <property type="entry name" value="ABC_transptr_periplasmic_BD"/>
</dbReference>
<dbReference type="CDD" id="cd01140">
    <property type="entry name" value="FatB"/>
    <property type="match status" value="1"/>
</dbReference>
<evidence type="ECO:0000256" key="4">
    <source>
        <dbReference type="ARBA" id="ARBA00022496"/>
    </source>
</evidence>
<reference evidence="7 8" key="1">
    <citation type="submission" date="2018-05" db="EMBL/GenBank/DDBJ databases">
        <title>Complete Genome Sequence of Methylobacterium sp. 17Sr1-28.</title>
        <authorList>
            <person name="Srinivasan S."/>
        </authorList>
    </citation>
    <scope>NUCLEOTIDE SEQUENCE [LARGE SCALE GENOMIC DNA]</scope>
    <source>
        <strain evidence="7 8">17Sr1-28</strain>
    </source>
</reference>
<evidence type="ECO:0000313" key="8">
    <source>
        <dbReference type="Proteomes" id="UP000245444"/>
    </source>
</evidence>
<evidence type="ECO:0000256" key="1">
    <source>
        <dbReference type="ARBA" id="ARBA00004196"/>
    </source>
</evidence>
<dbReference type="Pfam" id="PF01497">
    <property type="entry name" value="Peripla_BP_2"/>
    <property type="match status" value="1"/>
</dbReference>
<dbReference type="PANTHER" id="PTHR30532:SF28">
    <property type="entry name" value="PETROBACTIN-BINDING PROTEIN YCLQ"/>
    <property type="match status" value="1"/>
</dbReference>
<keyword evidence="3" id="KW-0813">Transport</keyword>
<gene>
    <name evidence="7" type="ORF">DK419_15755</name>
</gene>
<evidence type="ECO:0000256" key="3">
    <source>
        <dbReference type="ARBA" id="ARBA00022448"/>
    </source>
</evidence>
<dbReference type="GO" id="GO:0030288">
    <property type="term" value="C:outer membrane-bounded periplasmic space"/>
    <property type="evidence" value="ECO:0007669"/>
    <property type="project" value="TreeGrafter"/>
</dbReference>
<name>A0A2U8WMU8_9HYPH</name>
<evidence type="ECO:0000256" key="5">
    <source>
        <dbReference type="ARBA" id="ARBA00022729"/>
    </source>
</evidence>
<dbReference type="SUPFAM" id="SSF53807">
    <property type="entry name" value="Helical backbone' metal receptor"/>
    <property type="match status" value="1"/>
</dbReference>
<keyword evidence="4" id="KW-0408">Iron</keyword>
<dbReference type="Gene3D" id="3.40.50.1980">
    <property type="entry name" value="Nitrogenase molybdenum iron protein domain"/>
    <property type="match status" value="2"/>
</dbReference>
<accession>A0A2U8WMU8</accession>
<keyword evidence="4" id="KW-0410">Iron transport</keyword>
<keyword evidence="4" id="KW-0406">Ion transport</keyword>
<organism evidence="7 8">
    <name type="scientific">Methylobacterium terrae</name>
    <dbReference type="NCBI Taxonomy" id="2202827"/>
    <lineage>
        <taxon>Bacteria</taxon>
        <taxon>Pseudomonadati</taxon>
        <taxon>Pseudomonadota</taxon>
        <taxon>Alphaproteobacteria</taxon>
        <taxon>Hyphomicrobiales</taxon>
        <taxon>Methylobacteriaceae</taxon>
        <taxon>Methylobacterium</taxon>
    </lineage>
</organism>
<evidence type="ECO:0000256" key="2">
    <source>
        <dbReference type="ARBA" id="ARBA00008814"/>
    </source>
</evidence>
<evidence type="ECO:0000259" key="6">
    <source>
        <dbReference type="PROSITE" id="PS50983"/>
    </source>
</evidence>
<dbReference type="PROSITE" id="PS50983">
    <property type="entry name" value="FE_B12_PBP"/>
    <property type="match status" value="1"/>
</dbReference>
<comment type="subcellular location">
    <subcellularLocation>
        <location evidence="1">Cell envelope</location>
    </subcellularLocation>
</comment>
<comment type="similarity">
    <text evidence="2">Belongs to the bacterial solute-binding protein 8 family.</text>
</comment>
<dbReference type="GO" id="GO:1901678">
    <property type="term" value="P:iron coordination entity transport"/>
    <property type="evidence" value="ECO:0007669"/>
    <property type="project" value="UniProtKB-ARBA"/>
</dbReference>
<sequence>MRSRGSVRSLRAGRRGIAALLVAPLVALAIALAAGPAAAEIAVRHARGQTILPGVPKTVVVFDLAALDTLDALGVPVAGVAGGPKPPALARYNDASRYPRMGTLWEPDYEAVNALGPDLVVVGGRSGPRYDALARMAPTIDLSSDPADMLGSDLRNIRTLARIFGKEAQAEDRIARIEAGIAALHARAGQAGTALFLLTTGGRMSAFGRGSRFGLLHGAFGFRPAAPGLDAGIHGQPVSFEFVARTDPDWLFVLDRDAAIGVQGRPARQLLDNALVRQTAAWRKGQVVTVDPASWYLASGGLRALQTTIDEIAAALDRAR</sequence>
<feature type="domain" description="Fe/B12 periplasmic-binding" evidence="6">
    <location>
        <begin position="58"/>
        <end position="320"/>
    </location>
</feature>
<dbReference type="InterPro" id="IPR033870">
    <property type="entry name" value="FatB"/>
</dbReference>
<dbReference type="InterPro" id="IPR051313">
    <property type="entry name" value="Bact_iron-sidero_bind"/>
</dbReference>
<keyword evidence="5" id="KW-0732">Signal</keyword>
<dbReference type="KEGG" id="mtea:DK419_15755"/>
<evidence type="ECO:0000313" key="7">
    <source>
        <dbReference type="EMBL" id="AWN47585.1"/>
    </source>
</evidence>
<dbReference type="AlphaFoldDB" id="A0A2U8WMU8"/>
<keyword evidence="8" id="KW-1185">Reference proteome</keyword>
<protein>
    <submittedName>
        <fullName evidence="7">Iron ABC transporter substrate-binding protein</fullName>
    </submittedName>
</protein>
<dbReference type="Proteomes" id="UP000245444">
    <property type="component" value="Chromosome"/>
</dbReference>